<dbReference type="EMBL" id="CP000926">
    <property type="protein sequence ID" value="ABY98092.1"/>
    <property type="molecule type" value="Genomic_DNA"/>
</dbReference>
<feature type="active site" evidence="1">
    <location>
        <position position="317"/>
    </location>
</feature>
<accession>B0KMN6</accession>
<dbReference type="InterPro" id="IPR003812">
    <property type="entry name" value="Fido"/>
</dbReference>
<dbReference type="Pfam" id="PF02661">
    <property type="entry name" value="Fic"/>
    <property type="match status" value="1"/>
</dbReference>
<dbReference type="PROSITE" id="PS51459">
    <property type="entry name" value="FIDO"/>
    <property type="match status" value="1"/>
</dbReference>
<evidence type="ECO:0000313" key="5">
    <source>
        <dbReference type="Proteomes" id="UP000002157"/>
    </source>
</evidence>
<keyword evidence="2" id="KW-0547">Nucleotide-binding</keyword>
<gene>
    <name evidence="4" type="ordered locus">PputGB1_2191</name>
</gene>
<evidence type="ECO:0000256" key="2">
    <source>
        <dbReference type="PIRSR" id="PIRSR640198-2"/>
    </source>
</evidence>
<evidence type="ECO:0000259" key="3">
    <source>
        <dbReference type="PROSITE" id="PS51459"/>
    </source>
</evidence>
<dbReference type="SUPFAM" id="SSF140931">
    <property type="entry name" value="Fic-like"/>
    <property type="match status" value="1"/>
</dbReference>
<dbReference type="PANTHER" id="PTHR13504">
    <property type="entry name" value="FIDO DOMAIN-CONTAINING PROTEIN DDB_G0283145"/>
    <property type="match status" value="1"/>
</dbReference>
<dbReference type="GO" id="GO:0005524">
    <property type="term" value="F:ATP binding"/>
    <property type="evidence" value="ECO:0007669"/>
    <property type="project" value="UniProtKB-KW"/>
</dbReference>
<organism evidence="4 5">
    <name type="scientific">Pseudomonas putida (strain GB-1)</name>
    <dbReference type="NCBI Taxonomy" id="76869"/>
    <lineage>
        <taxon>Bacteria</taxon>
        <taxon>Pseudomonadati</taxon>
        <taxon>Pseudomonadota</taxon>
        <taxon>Gammaproteobacteria</taxon>
        <taxon>Pseudomonadales</taxon>
        <taxon>Pseudomonadaceae</taxon>
        <taxon>Pseudomonas</taxon>
    </lineage>
</organism>
<keyword evidence="2" id="KW-0067">ATP-binding</keyword>
<reference evidence="4 5" key="1">
    <citation type="submission" date="2008-01" db="EMBL/GenBank/DDBJ databases">
        <title>Complete sequence of Pseudomonas putida GB-1.</title>
        <authorList>
            <consortium name="US DOE Joint Genome Institute"/>
            <person name="Copeland A."/>
            <person name="Lucas S."/>
            <person name="Lapidus A."/>
            <person name="Barry K."/>
            <person name="Glavina del Rio T."/>
            <person name="Dalin E."/>
            <person name="Tice H."/>
            <person name="Pitluck S."/>
            <person name="Bruce D."/>
            <person name="Goodwin L."/>
            <person name="Chertkov O."/>
            <person name="Brettin T."/>
            <person name="Detter J.C."/>
            <person name="Han C."/>
            <person name="Kuske C.R."/>
            <person name="Schmutz J."/>
            <person name="Larimer F."/>
            <person name="Land M."/>
            <person name="Hauser L."/>
            <person name="Kyrpides N."/>
            <person name="Kim E."/>
            <person name="McCarthy J.K."/>
            <person name="Richardson P."/>
        </authorList>
    </citation>
    <scope>NUCLEOTIDE SEQUENCE [LARGE SCALE GENOMIC DNA]</scope>
    <source>
        <strain evidence="4 5">GB-1</strain>
    </source>
</reference>
<dbReference type="eggNOG" id="COG3177">
    <property type="taxonomic scope" value="Bacteria"/>
</dbReference>
<name>B0KMN6_PSEPG</name>
<dbReference type="KEGG" id="ppg:PputGB1_2191"/>
<sequence length="508" mass="57061">MQVGFRALADRYGITMVQPLRVESTIGTTRVSRDSDGLVSNQYPPSYRPSDNFAGHFEFGLKYEDIHLEFFARLFAAVGPEPVEAWCRQSPFGQFARRTGFFYEWLTGTRLDVPDVGNGAYCDAVASHKYLVRTSPLRVRRWRVNDNLPGTSGFCPVLRRTEEVQNALAFDLAAALGELDQAFGADILLRSASWLTFKESRASFLIEKEADQADRIQRFAHVIARYCGTVEEPLSERSLHKLQAGILGHEALGLGLRQSPVFVGQATMREDIVHYIAPHYGQVAELIDGLKAFEAATRGAESLARAAVLAFGFVYIHPMRDGNGRIHRFLINDTLIRDKAMPAGVILPVSATITSSIAFRVGYDQVLEVFSRPFMQRYGASYRFGKATTYTDGTSSNFMFDEYDDAAVAWRYPDLTAHVLYTARVIEHTVRKEMADEARVLVVFRRAQEHLKDVLEMPDPDASRIIRSLKENGWQVSGKLKKAYPELEDAARAERVVHAVRSAFDDVL</sequence>
<feature type="binding site" evidence="2">
    <location>
        <begin position="321"/>
        <end position="328"/>
    </location>
    <ligand>
        <name>ATP</name>
        <dbReference type="ChEBI" id="CHEBI:30616"/>
    </ligand>
</feature>
<dbReference type="Proteomes" id="UP000002157">
    <property type="component" value="Chromosome"/>
</dbReference>
<evidence type="ECO:0000256" key="1">
    <source>
        <dbReference type="PIRSR" id="PIRSR640198-1"/>
    </source>
</evidence>
<dbReference type="Gene3D" id="1.10.3290.10">
    <property type="entry name" value="Fido-like domain"/>
    <property type="match status" value="1"/>
</dbReference>
<dbReference type="HOGENOM" id="CLU_042149_0_0_6"/>
<dbReference type="RefSeq" id="WP_012271841.1">
    <property type="nucleotide sequence ID" value="NC_010322.1"/>
</dbReference>
<dbReference type="InterPro" id="IPR036597">
    <property type="entry name" value="Fido-like_dom_sf"/>
</dbReference>
<protein>
    <submittedName>
        <fullName evidence="4">Filamentation induced by cAMP protein Fic</fullName>
    </submittedName>
</protein>
<dbReference type="PANTHER" id="PTHR13504:SF38">
    <property type="entry name" value="FIDO DOMAIN-CONTAINING PROTEIN"/>
    <property type="match status" value="1"/>
</dbReference>
<dbReference type="InterPro" id="IPR040198">
    <property type="entry name" value="Fido_containing"/>
</dbReference>
<evidence type="ECO:0000313" key="4">
    <source>
        <dbReference type="EMBL" id="ABY98092.1"/>
    </source>
</evidence>
<feature type="domain" description="Fido" evidence="3">
    <location>
        <begin position="234"/>
        <end position="372"/>
    </location>
</feature>
<dbReference type="AlphaFoldDB" id="B0KMN6"/>
<proteinExistence type="predicted"/>